<name>A0A5B7E282_PORTR</name>
<dbReference type="Proteomes" id="UP000324222">
    <property type="component" value="Unassembled WGS sequence"/>
</dbReference>
<evidence type="ECO:0000256" key="1">
    <source>
        <dbReference type="SAM" id="MobiDB-lite"/>
    </source>
</evidence>
<proteinExistence type="predicted"/>
<keyword evidence="3" id="KW-1185">Reference proteome</keyword>
<evidence type="ECO:0000313" key="2">
    <source>
        <dbReference type="EMBL" id="MPC26944.1"/>
    </source>
</evidence>
<accession>A0A5B7E282</accession>
<comment type="caution">
    <text evidence="2">The sequence shown here is derived from an EMBL/GenBank/DDBJ whole genome shotgun (WGS) entry which is preliminary data.</text>
</comment>
<protein>
    <submittedName>
        <fullName evidence="2">Uncharacterized protein</fullName>
    </submittedName>
</protein>
<dbReference type="EMBL" id="VSRR010001673">
    <property type="protein sequence ID" value="MPC26944.1"/>
    <property type="molecule type" value="Genomic_DNA"/>
</dbReference>
<evidence type="ECO:0000313" key="3">
    <source>
        <dbReference type="Proteomes" id="UP000324222"/>
    </source>
</evidence>
<gene>
    <name evidence="2" type="ORF">E2C01_020096</name>
</gene>
<feature type="compositionally biased region" description="Polar residues" evidence="1">
    <location>
        <begin position="21"/>
        <end position="33"/>
    </location>
</feature>
<reference evidence="2 3" key="1">
    <citation type="submission" date="2019-05" db="EMBL/GenBank/DDBJ databases">
        <title>Another draft genome of Portunus trituberculatus and its Hox gene families provides insights of decapod evolution.</title>
        <authorList>
            <person name="Jeong J.-H."/>
            <person name="Song I."/>
            <person name="Kim S."/>
            <person name="Choi T."/>
            <person name="Kim D."/>
            <person name="Ryu S."/>
            <person name="Kim W."/>
        </authorList>
    </citation>
    <scope>NUCLEOTIDE SEQUENCE [LARGE SCALE GENOMIC DNA]</scope>
    <source>
        <tissue evidence="2">Muscle</tissue>
    </source>
</reference>
<sequence>MASLRQVPSRRDDGGRNGRRIQNNTTKLPSSGASDHPVSRSEREINQGCNLAILSPPDGLNSSQHRHGAMGLEEGRWKDDTPIPSGPDMITDSRVG</sequence>
<organism evidence="2 3">
    <name type="scientific">Portunus trituberculatus</name>
    <name type="common">Swimming crab</name>
    <name type="synonym">Neptunus trituberculatus</name>
    <dbReference type="NCBI Taxonomy" id="210409"/>
    <lineage>
        <taxon>Eukaryota</taxon>
        <taxon>Metazoa</taxon>
        <taxon>Ecdysozoa</taxon>
        <taxon>Arthropoda</taxon>
        <taxon>Crustacea</taxon>
        <taxon>Multicrustacea</taxon>
        <taxon>Malacostraca</taxon>
        <taxon>Eumalacostraca</taxon>
        <taxon>Eucarida</taxon>
        <taxon>Decapoda</taxon>
        <taxon>Pleocyemata</taxon>
        <taxon>Brachyura</taxon>
        <taxon>Eubrachyura</taxon>
        <taxon>Portunoidea</taxon>
        <taxon>Portunidae</taxon>
        <taxon>Portuninae</taxon>
        <taxon>Portunus</taxon>
    </lineage>
</organism>
<feature type="region of interest" description="Disordered" evidence="1">
    <location>
        <begin position="1"/>
        <end position="96"/>
    </location>
</feature>
<dbReference type="AlphaFoldDB" id="A0A5B7E282"/>